<sequence length="162" mass="19197">MSEREKEEIIDQEDIEYLMEYGSSLFASNKYEETIEFHEELLKSKKSKEIALHQDAEIHYRISYSYIKLENPEKGLEIAEEYLKRPFIFEQPNLKTLFIQMKAKALAKMKNFVEVAILLDRALIETPRNIILWIELGDIQQSQQNYQMAIDSYEKALEINPD</sequence>
<dbReference type="AlphaFoldDB" id="X1EYS9"/>
<dbReference type="Gene3D" id="1.25.40.10">
    <property type="entry name" value="Tetratricopeptide repeat domain"/>
    <property type="match status" value="2"/>
</dbReference>
<dbReference type="SUPFAM" id="SSF48452">
    <property type="entry name" value="TPR-like"/>
    <property type="match status" value="1"/>
</dbReference>
<evidence type="ECO:0000313" key="1">
    <source>
        <dbReference type="EMBL" id="GAH13768.1"/>
    </source>
</evidence>
<protein>
    <submittedName>
        <fullName evidence="1">Uncharacterized protein</fullName>
    </submittedName>
</protein>
<dbReference type="PROSITE" id="PS50005">
    <property type="entry name" value="TPR"/>
    <property type="match status" value="1"/>
</dbReference>
<reference evidence="1" key="1">
    <citation type="journal article" date="2014" name="Front. Microbiol.">
        <title>High frequency of phylogenetically diverse reductive dehalogenase-homologous genes in deep subseafloor sedimentary metagenomes.</title>
        <authorList>
            <person name="Kawai M."/>
            <person name="Futagami T."/>
            <person name="Toyoda A."/>
            <person name="Takaki Y."/>
            <person name="Nishi S."/>
            <person name="Hori S."/>
            <person name="Arai W."/>
            <person name="Tsubouchi T."/>
            <person name="Morono Y."/>
            <person name="Uchiyama I."/>
            <person name="Ito T."/>
            <person name="Fujiyama A."/>
            <person name="Inagaki F."/>
            <person name="Takami H."/>
        </authorList>
    </citation>
    <scope>NUCLEOTIDE SEQUENCE</scope>
    <source>
        <strain evidence="1">Expedition CK06-06</strain>
    </source>
</reference>
<dbReference type="Pfam" id="PF00515">
    <property type="entry name" value="TPR_1"/>
    <property type="match status" value="1"/>
</dbReference>
<proteinExistence type="predicted"/>
<feature type="non-terminal residue" evidence="1">
    <location>
        <position position="162"/>
    </location>
</feature>
<accession>X1EYS9</accession>
<gene>
    <name evidence="1" type="ORF">S01H4_56435</name>
</gene>
<comment type="caution">
    <text evidence="1">The sequence shown here is derived from an EMBL/GenBank/DDBJ whole genome shotgun (WGS) entry which is preliminary data.</text>
</comment>
<dbReference type="InterPro" id="IPR019734">
    <property type="entry name" value="TPR_rpt"/>
</dbReference>
<organism evidence="1">
    <name type="scientific">marine sediment metagenome</name>
    <dbReference type="NCBI Taxonomy" id="412755"/>
    <lineage>
        <taxon>unclassified sequences</taxon>
        <taxon>metagenomes</taxon>
        <taxon>ecological metagenomes</taxon>
    </lineage>
</organism>
<dbReference type="Pfam" id="PF13181">
    <property type="entry name" value="TPR_8"/>
    <property type="match status" value="1"/>
</dbReference>
<dbReference type="PROSITE" id="PS50293">
    <property type="entry name" value="TPR_REGION"/>
    <property type="match status" value="1"/>
</dbReference>
<dbReference type="EMBL" id="BART01032699">
    <property type="protein sequence ID" value="GAH13768.1"/>
    <property type="molecule type" value="Genomic_DNA"/>
</dbReference>
<dbReference type="InterPro" id="IPR011990">
    <property type="entry name" value="TPR-like_helical_dom_sf"/>
</dbReference>
<name>X1EYS9_9ZZZZ</name>